<feature type="compositionally biased region" description="Basic and acidic residues" evidence="1">
    <location>
        <begin position="20"/>
        <end position="32"/>
    </location>
</feature>
<gene>
    <name evidence="2" type="ORF">COLO4_12577</name>
</gene>
<proteinExistence type="predicted"/>
<dbReference type="AlphaFoldDB" id="A0A1R3K0G7"/>
<accession>A0A1R3K0G7</accession>
<reference evidence="3" key="1">
    <citation type="submission" date="2013-09" db="EMBL/GenBank/DDBJ databases">
        <title>Corchorus olitorius genome sequencing.</title>
        <authorList>
            <person name="Alam M."/>
            <person name="Haque M.S."/>
            <person name="Islam M.S."/>
            <person name="Emdad E.M."/>
            <person name="Islam M.M."/>
            <person name="Ahmed B."/>
            <person name="Halim A."/>
            <person name="Hossen Q.M.M."/>
            <person name="Hossain M.Z."/>
            <person name="Ahmed R."/>
            <person name="Khan M.M."/>
            <person name="Islam R."/>
            <person name="Rashid M.M."/>
            <person name="Khan S.A."/>
            <person name="Rahman M.S."/>
            <person name="Alam M."/>
            <person name="Yahiya A.S."/>
            <person name="Khan M.S."/>
            <person name="Azam M.S."/>
            <person name="Haque T."/>
            <person name="Lashkar M.Z.H."/>
            <person name="Akhand A.I."/>
            <person name="Morshed G."/>
            <person name="Roy S."/>
            <person name="Uddin K.S."/>
            <person name="Rabeya T."/>
            <person name="Hossain A.S."/>
            <person name="Chowdhury A."/>
            <person name="Snigdha A.R."/>
            <person name="Mortoza M.S."/>
            <person name="Matin S.A."/>
            <person name="Hoque S.M.E."/>
            <person name="Islam M.K."/>
            <person name="Roy D.K."/>
            <person name="Haider R."/>
            <person name="Moosa M.M."/>
            <person name="Elias S.M."/>
            <person name="Hasan A.M."/>
            <person name="Jahan S."/>
            <person name="Shafiuddin M."/>
            <person name="Mahmood N."/>
            <person name="Shommy N.S."/>
        </authorList>
    </citation>
    <scope>NUCLEOTIDE SEQUENCE [LARGE SCALE GENOMIC DNA]</scope>
    <source>
        <strain evidence="3">cv. O-4</strain>
    </source>
</reference>
<name>A0A1R3K0G7_9ROSI</name>
<evidence type="ECO:0000256" key="1">
    <source>
        <dbReference type="SAM" id="MobiDB-lite"/>
    </source>
</evidence>
<protein>
    <submittedName>
        <fullName evidence="2">Uncharacterized protein</fullName>
    </submittedName>
</protein>
<dbReference type="Proteomes" id="UP000187203">
    <property type="component" value="Unassembled WGS sequence"/>
</dbReference>
<feature type="region of interest" description="Disordered" evidence="1">
    <location>
        <begin position="1"/>
        <end position="53"/>
    </location>
</feature>
<dbReference type="EMBL" id="AWUE01014932">
    <property type="protein sequence ID" value="OMP00567.1"/>
    <property type="molecule type" value="Genomic_DNA"/>
</dbReference>
<evidence type="ECO:0000313" key="3">
    <source>
        <dbReference type="Proteomes" id="UP000187203"/>
    </source>
</evidence>
<organism evidence="2 3">
    <name type="scientific">Corchorus olitorius</name>
    <dbReference type="NCBI Taxonomy" id="93759"/>
    <lineage>
        <taxon>Eukaryota</taxon>
        <taxon>Viridiplantae</taxon>
        <taxon>Streptophyta</taxon>
        <taxon>Embryophyta</taxon>
        <taxon>Tracheophyta</taxon>
        <taxon>Spermatophyta</taxon>
        <taxon>Magnoliopsida</taxon>
        <taxon>eudicotyledons</taxon>
        <taxon>Gunneridae</taxon>
        <taxon>Pentapetalae</taxon>
        <taxon>rosids</taxon>
        <taxon>malvids</taxon>
        <taxon>Malvales</taxon>
        <taxon>Malvaceae</taxon>
        <taxon>Grewioideae</taxon>
        <taxon>Apeibeae</taxon>
        <taxon>Corchorus</taxon>
    </lineage>
</organism>
<sequence length="89" mass="9452">MAARAAQCPTLPGGGGAQERSAEERGETVEKEENAEEEEEGSPSIKLGLGVDGKVSEKGKKGGLIVMTRGKCEFTKAQLRELQSQGQYL</sequence>
<keyword evidence="3" id="KW-1185">Reference proteome</keyword>
<comment type="caution">
    <text evidence="2">The sequence shown here is derived from an EMBL/GenBank/DDBJ whole genome shotgun (WGS) entry which is preliminary data.</text>
</comment>
<evidence type="ECO:0000313" key="2">
    <source>
        <dbReference type="EMBL" id="OMP00567.1"/>
    </source>
</evidence>